<dbReference type="GO" id="GO:0043565">
    <property type="term" value="F:sequence-specific DNA binding"/>
    <property type="evidence" value="ECO:0007669"/>
    <property type="project" value="InterPro"/>
</dbReference>
<dbReference type="RefSeq" id="WP_074233491.1">
    <property type="nucleotide sequence ID" value="NZ_FSRK01000001.1"/>
</dbReference>
<evidence type="ECO:0000313" key="5">
    <source>
        <dbReference type="Proteomes" id="UP000185207"/>
    </source>
</evidence>
<dbReference type="Gene3D" id="1.10.10.60">
    <property type="entry name" value="Homeodomain-like"/>
    <property type="match status" value="2"/>
</dbReference>
<gene>
    <name evidence="4" type="ORF">SAMN05444409_0695</name>
</gene>
<keyword evidence="2" id="KW-1133">Transmembrane helix</keyword>
<evidence type="ECO:0000313" key="4">
    <source>
        <dbReference type="EMBL" id="SIN83557.1"/>
    </source>
</evidence>
<dbReference type="EMBL" id="FSRK01000001">
    <property type="protein sequence ID" value="SIN83557.1"/>
    <property type="molecule type" value="Genomic_DNA"/>
</dbReference>
<dbReference type="AlphaFoldDB" id="A0A1N6EKR4"/>
<accession>A0A1N6EKR4</accession>
<proteinExistence type="predicted"/>
<organism evidence="4 5">
    <name type="scientific">Epilithonimonas zeae</name>
    <dbReference type="NCBI Taxonomy" id="1416779"/>
    <lineage>
        <taxon>Bacteria</taxon>
        <taxon>Pseudomonadati</taxon>
        <taxon>Bacteroidota</taxon>
        <taxon>Flavobacteriia</taxon>
        <taxon>Flavobacteriales</taxon>
        <taxon>Weeksellaceae</taxon>
        <taxon>Chryseobacterium group</taxon>
        <taxon>Epilithonimonas</taxon>
    </lineage>
</organism>
<dbReference type="STRING" id="1416779.SAMN05444409_0695"/>
<reference evidence="5" key="1">
    <citation type="submission" date="2016-11" db="EMBL/GenBank/DDBJ databases">
        <authorList>
            <person name="Varghese N."/>
            <person name="Submissions S."/>
        </authorList>
    </citation>
    <scope>NUCLEOTIDE SEQUENCE [LARGE SCALE GENOMIC DNA]</scope>
    <source>
        <strain evidence="5">DSM 27623</strain>
    </source>
</reference>
<dbReference type="Proteomes" id="UP000185207">
    <property type="component" value="Unassembled WGS sequence"/>
</dbReference>
<protein>
    <submittedName>
        <fullName evidence="4">Helix-turn-helix domain-containing protein</fullName>
    </submittedName>
</protein>
<dbReference type="GO" id="GO:0003700">
    <property type="term" value="F:DNA-binding transcription factor activity"/>
    <property type="evidence" value="ECO:0007669"/>
    <property type="project" value="InterPro"/>
</dbReference>
<evidence type="ECO:0000256" key="1">
    <source>
        <dbReference type="ARBA" id="ARBA00023125"/>
    </source>
</evidence>
<sequence length="585" mass="68628">MKNFFFIIFVLFFGFVFSKDINPKSYEDLRKGYESYSENDIRAFSYINPYIQKAKREKKYPELFQAYRDAVFYSKSVDKKIKYADSCLDAAYKSTSEDRISTAYVLKGSIYYAKMKKYKPALDEYLMAYKYSKNTGDLYLKNKVSYHLGVVKNYLGYNDEALDLFRECVNFFETEANNTKAHKFQIFNNQKGYLNSLHQMIICYRNKKDFAKVDSLINIGLLKTFNEPDFSQERGYFLKSKGLSEFSNSKYESSIDYLTQSLDLMKEDFAWKSVDYFYIGKSYLALKKEDLAISNFKKIDSIFTKQEFLLPELRENYELLINYYKGKNDAQQQLYYTTQLLKADSIISRDFAYLSPKVHREYDTNALLEEKGKLEKVNIWGGVFIILLAGLATFLIITLFKKFKKEKDILQKYFVLQDKLQTHNYTRPESSVAVVNNTENNDDKRSHIAETIKEELLHKLKVFEEKKQFTQKGLTIQKLATQLDTNSNYLSHVINDNKGMNFNKYLGDLRIRHITQLLFEKNIYLNYTIDTLAKECGIASRQNFSDLFFEINGIRPTDFIRNRKKEIAGVSQPSVENIKGLVSEN</sequence>
<evidence type="ECO:0000256" key="2">
    <source>
        <dbReference type="SAM" id="Phobius"/>
    </source>
</evidence>
<evidence type="ECO:0000259" key="3">
    <source>
        <dbReference type="PROSITE" id="PS01124"/>
    </source>
</evidence>
<keyword evidence="2" id="KW-0812">Transmembrane</keyword>
<keyword evidence="2" id="KW-0472">Membrane</keyword>
<name>A0A1N6EKR4_9FLAO</name>
<dbReference type="SUPFAM" id="SSF48452">
    <property type="entry name" value="TPR-like"/>
    <property type="match status" value="1"/>
</dbReference>
<feature type="domain" description="HTH araC/xylS-type" evidence="3">
    <location>
        <begin position="454"/>
        <end position="562"/>
    </location>
</feature>
<dbReference type="Pfam" id="PF12833">
    <property type="entry name" value="HTH_18"/>
    <property type="match status" value="1"/>
</dbReference>
<dbReference type="InterPro" id="IPR011990">
    <property type="entry name" value="TPR-like_helical_dom_sf"/>
</dbReference>
<dbReference type="PANTHER" id="PTHR43280:SF29">
    <property type="entry name" value="ARAC-FAMILY TRANSCRIPTIONAL REGULATOR"/>
    <property type="match status" value="1"/>
</dbReference>
<dbReference type="Gene3D" id="1.25.40.10">
    <property type="entry name" value="Tetratricopeptide repeat domain"/>
    <property type="match status" value="2"/>
</dbReference>
<feature type="transmembrane region" description="Helical" evidence="2">
    <location>
        <begin position="379"/>
        <end position="400"/>
    </location>
</feature>
<keyword evidence="1" id="KW-0238">DNA-binding</keyword>
<dbReference type="SMART" id="SM00342">
    <property type="entry name" value="HTH_ARAC"/>
    <property type="match status" value="1"/>
</dbReference>
<dbReference type="PANTHER" id="PTHR43280">
    <property type="entry name" value="ARAC-FAMILY TRANSCRIPTIONAL REGULATOR"/>
    <property type="match status" value="1"/>
</dbReference>
<dbReference type="PROSITE" id="PS01124">
    <property type="entry name" value="HTH_ARAC_FAMILY_2"/>
    <property type="match status" value="1"/>
</dbReference>
<keyword evidence="5" id="KW-1185">Reference proteome</keyword>
<dbReference type="InterPro" id="IPR018060">
    <property type="entry name" value="HTH_AraC"/>
</dbReference>